<dbReference type="Bgee" id="ENSOCUG00000031853">
    <property type="expression patterns" value="Expressed in skeletal muscle tissue and 1 other cell type or tissue"/>
</dbReference>
<reference evidence="2" key="2">
    <citation type="submission" date="2025-08" db="UniProtKB">
        <authorList>
            <consortium name="Ensembl"/>
        </authorList>
    </citation>
    <scope>IDENTIFICATION</scope>
    <source>
        <strain evidence="2">Thorbecke</strain>
    </source>
</reference>
<dbReference type="InParanoid" id="A0A5F9DBI7"/>
<evidence type="ECO:0000313" key="3">
    <source>
        <dbReference type="Proteomes" id="UP000001811"/>
    </source>
</evidence>
<evidence type="ECO:0000313" key="2">
    <source>
        <dbReference type="Ensembl" id="ENSOCUP00000043599.1"/>
    </source>
</evidence>
<feature type="compositionally biased region" description="Low complexity" evidence="1">
    <location>
        <begin position="129"/>
        <end position="138"/>
    </location>
</feature>
<evidence type="ECO:0000256" key="1">
    <source>
        <dbReference type="SAM" id="MobiDB-lite"/>
    </source>
</evidence>
<organism evidence="2 3">
    <name type="scientific">Oryctolagus cuniculus</name>
    <name type="common">Rabbit</name>
    <dbReference type="NCBI Taxonomy" id="9986"/>
    <lineage>
        <taxon>Eukaryota</taxon>
        <taxon>Metazoa</taxon>
        <taxon>Chordata</taxon>
        <taxon>Craniata</taxon>
        <taxon>Vertebrata</taxon>
        <taxon>Euteleostomi</taxon>
        <taxon>Mammalia</taxon>
        <taxon>Eutheria</taxon>
        <taxon>Euarchontoglires</taxon>
        <taxon>Glires</taxon>
        <taxon>Lagomorpha</taxon>
        <taxon>Leporidae</taxon>
        <taxon>Oryctolagus</taxon>
    </lineage>
</organism>
<feature type="region of interest" description="Disordered" evidence="1">
    <location>
        <begin position="1"/>
        <end position="81"/>
    </location>
</feature>
<protein>
    <submittedName>
        <fullName evidence="2">Uncharacterized protein</fullName>
    </submittedName>
</protein>
<reference evidence="2" key="3">
    <citation type="submission" date="2025-09" db="UniProtKB">
        <authorList>
            <consortium name="Ensembl"/>
        </authorList>
    </citation>
    <scope>IDENTIFICATION</scope>
    <source>
        <strain evidence="2">Thorbecke</strain>
    </source>
</reference>
<keyword evidence="3" id="KW-1185">Reference proteome</keyword>
<reference evidence="2 3" key="1">
    <citation type="journal article" date="2011" name="Nature">
        <title>A high-resolution map of human evolutionary constraint using 29 mammals.</title>
        <authorList>
            <person name="Lindblad-Toh K."/>
            <person name="Garber M."/>
            <person name="Zuk O."/>
            <person name="Lin M.F."/>
            <person name="Parker B.J."/>
            <person name="Washietl S."/>
            <person name="Kheradpour P."/>
            <person name="Ernst J."/>
            <person name="Jordan G."/>
            <person name="Mauceli E."/>
            <person name="Ward L.D."/>
            <person name="Lowe C.B."/>
            <person name="Holloway A.K."/>
            <person name="Clamp M."/>
            <person name="Gnerre S."/>
            <person name="Alfoldi J."/>
            <person name="Beal K."/>
            <person name="Chang J."/>
            <person name="Clawson H."/>
            <person name="Cuff J."/>
            <person name="Di Palma F."/>
            <person name="Fitzgerald S."/>
            <person name="Flicek P."/>
            <person name="Guttman M."/>
            <person name="Hubisz M.J."/>
            <person name="Jaffe D.B."/>
            <person name="Jungreis I."/>
            <person name="Kent W.J."/>
            <person name="Kostka D."/>
            <person name="Lara M."/>
            <person name="Martins A.L."/>
            <person name="Massingham T."/>
            <person name="Moltke I."/>
            <person name="Raney B.J."/>
            <person name="Rasmussen M.D."/>
            <person name="Robinson J."/>
            <person name="Stark A."/>
            <person name="Vilella A.J."/>
            <person name="Wen J."/>
            <person name="Xie X."/>
            <person name="Zody M.C."/>
            <person name="Baldwin J."/>
            <person name="Bloom T."/>
            <person name="Chin C.W."/>
            <person name="Heiman D."/>
            <person name="Nicol R."/>
            <person name="Nusbaum C."/>
            <person name="Young S."/>
            <person name="Wilkinson J."/>
            <person name="Worley K.C."/>
            <person name="Kovar C.L."/>
            <person name="Muzny D.M."/>
            <person name="Gibbs R.A."/>
            <person name="Cree A."/>
            <person name="Dihn H.H."/>
            <person name="Fowler G."/>
            <person name="Jhangiani S."/>
            <person name="Joshi V."/>
            <person name="Lee S."/>
            <person name="Lewis L.R."/>
            <person name="Nazareth L.V."/>
            <person name="Okwuonu G."/>
            <person name="Santibanez J."/>
            <person name="Warren W.C."/>
            <person name="Mardis E.R."/>
            <person name="Weinstock G.M."/>
            <person name="Wilson R.K."/>
            <person name="Delehaunty K."/>
            <person name="Dooling D."/>
            <person name="Fronik C."/>
            <person name="Fulton L."/>
            <person name="Fulton B."/>
            <person name="Graves T."/>
            <person name="Minx P."/>
            <person name="Sodergren E."/>
            <person name="Birney E."/>
            <person name="Margulies E.H."/>
            <person name="Herrero J."/>
            <person name="Green E.D."/>
            <person name="Haussler D."/>
            <person name="Siepel A."/>
            <person name="Goldman N."/>
            <person name="Pollard K.S."/>
            <person name="Pedersen J.S."/>
            <person name="Lander E.S."/>
            <person name="Kellis M."/>
        </authorList>
    </citation>
    <scope>NUCLEOTIDE SEQUENCE [LARGE SCALE GENOMIC DNA]</scope>
    <source>
        <strain evidence="2 3">Thorbecke inbred</strain>
    </source>
</reference>
<dbReference type="Ensembl" id="ENSOCUT00000047521.1">
    <property type="protein sequence ID" value="ENSOCUP00000043599.1"/>
    <property type="gene ID" value="ENSOCUG00000031853.1"/>
</dbReference>
<feature type="region of interest" description="Disordered" evidence="1">
    <location>
        <begin position="129"/>
        <end position="158"/>
    </location>
</feature>
<accession>A0A5F9DBI7</accession>
<sequence length="158" mass="15635">SPRPPPRGSRPAAAAREFPTEGRPGLPALARGRCLRLPRDTLSGRPDPGRRGPGWASPRGGQSSGPTACFPPPPPIRPGFLPSFLPVRGIVKPPSPLATAEPGAAALETSVAGRGVPGAGAGVGAALLRPGPPRAAGGRRPEAGEVLVGGGRGVRGGG</sequence>
<dbReference type="EMBL" id="AAGW02049283">
    <property type="status" value="NOT_ANNOTATED_CDS"/>
    <property type="molecule type" value="Genomic_DNA"/>
</dbReference>
<feature type="compositionally biased region" description="Gly residues" evidence="1">
    <location>
        <begin position="147"/>
        <end position="158"/>
    </location>
</feature>
<name>A0A5F9DBI7_RABIT</name>
<dbReference type="Proteomes" id="UP000001811">
    <property type="component" value="Chromosome 20"/>
</dbReference>
<dbReference type="AlphaFoldDB" id="A0A5F9DBI7"/>
<proteinExistence type="predicted"/>